<feature type="transmembrane region" description="Helical" evidence="6">
    <location>
        <begin position="352"/>
        <end position="372"/>
    </location>
</feature>
<evidence type="ECO:0000313" key="8">
    <source>
        <dbReference type="Proteomes" id="UP000216361"/>
    </source>
</evidence>
<feature type="transmembrane region" description="Helical" evidence="6">
    <location>
        <begin position="202"/>
        <end position="222"/>
    </location>
</feature>
<evidence type="ECO:0008006" key="9">
    <source>
        <dbReference type="Google" id="ProtNLM"/>
    </source>
</evidence>
<dbReference type="InterPro" id="IPR050833">
    <property type="entry name" value="Poly_Biosynth_Transport"/>
</dbReference>
<protein>
    <recommendedName>
        <fullName evidence="9">Polysaccharide biosynthesis protein C-terminal domain-containing protein</fullName>
    </recommendedName>
</protein>
<feature type="transmembrane region" description="Helical" evidence="6">
    <location>
        <begin position="43"/>
        <end position="66"/>
    </location>
</feature>
<comment type="caution">
    <text evidence="7">The sequence shown here is derived from an EMBL/GenBank/DDBJ whole genome shotgun (WGS) entry which is preliminary data.</text>
</comment>
<feature type="transmembrane region" description="Helical" evidence="6">
    <location>
        <begin position="228"/>
        <end position="261"/>
    </location>
</feature>
<dbReference type="PANTHER" id="PTHR30250">
    <property type="entry name" value="PST FAMILY PREDICTED COLANIC ACID TRANSPORTER"/>
    <property type="match status" value="1"/>
</dbReference>
<name>A0A255XYY4_9PROT</name>
<dbReference type="RefSeq" id="WP_094406660.1">
    <property type="nucleotide sequence ID" value="NZ_BMJZ01000013.1"/>
</dbReference>
<evidence type="ECO:0000256" key="6">
    <source>
        <dbReference type="SAM" id="Phobius"/>
    </source>
</evidence>
<dbReference type="Pfam" id="PF01943">
    <property type="entry name" value="Polysacc_synt"/>
    <property type="match status" value="1"/>
</dbReference>
<evidence type="ECO:0000313" key="7">
    <source>
        <dbReference type="EMBL" id="OYQ22247.1"/>
    </source>
</evidence>
<keyword evidence="4 6" id="KW-1133">Transmembrane helix</keyword>
<dbReference type="PANTHER" id="PTHR30250:SF11">
    <property type="entry name" value="O-ANTIGEN TRANSPORTER-RELATED"/>
    <property type="match status" value="1"/>
</dbReference>
<feature type="transmembrane region" description="Helical" evidence="6">
    <location>
        <begin position="113"/>
        <end position="133"/>
    </location>
</feature>
<feature type="transmembrane region" description="Helical" evidence="6">
    <location>
        <begin position="379"/>
        <end position="400"/>
    </location>
</feature>
<feature type="transmembrane region" description="Helical" evidence="6">
    <location>
        <begin position="438"/>
        <end position="459"/>
    </location>
</feature>
<gene>
    <name evidence="7" type="ORF">CHR90_00575</name>
</gene>
<dbReference type="EMBL" id="NOXS01000014">
    <property type="protein sequence ID" value="OYQ22247.1"/>
    <property type="molecule type" value="Genomic_DNA"/>
</dbReference>
<feature type="transmembrane region" description="Helical" evidence="6">
    <location>
        <begin position="12"/>
        <end position="31"/>
    </location>
</feature>
<keyword evidence="5 6" id="KW-0472">Membrane</keyword>
<evidence type="ECO:0000256" key="2">
    <source>
        <dbReference type="ARBA" id="ARBA00022475"/>
    </source>
</evidence>
<proteinExistence type="predicted"/>
<feature type="transmembrane region" description="Helical" evidence="6">
    <location>
        <begin position="167"/>
        <end position="190"/>
    </location>
</feature>
<evidence type="ECO:0000256" key="4">
    <source>
        <dbReference type="ARBA" id="ARBA00022989"/>
    </source>
</evidence>
<feature type="transmembrane region" description="Helical" evidence="6">
    <location>
        <begin position="406"/>
        <end position="426"/>
    </location>
</feature>
<dbReference type="OrthoDB" id="9815248at2"/>
<sequence length="475" mass="48877">MSRGEVLRQILPYGAALAVSKGIAFLLLPILTRHLTPEAFARWDLLATVADMAGLALGLGLAEALYRFSPQKPETPAALLGLAITAAAVWLLLGQGVIWLLPTLPFDLPRPALQALAGSLALVACIEVPLAALKFQGRSGPVALIIAGRALLQAGLILGALYGGYGIVGMAVATLITDCVIALILLAMTVRHYGLNFTITAWRPALAYGTPVAAGGWAGFVLGSCDRWFLVGAIAAASLAHYALAAKIALVVALAAQPFGLWWYPRRIGLAQTAWGRDRSAAAVGAGLLLLILAVAAAMLLGPLVIEAITPPAFHAAARWVGPLALAFALHEAASLLNVGSYLGVTGGKPFLINWLGALVALAGYSLIPFLGDRLAPEAIAIGATLAAHGVRIGLFLWVGRTPAPIPYPWVGVAGFAALATLLLVLIDSLAFEGIARWAVAALSLSALAGVGALLAWGWSTTATLPTVSAPGESS</sequence>
<dbReference type="InterPro" id="IPR002797">
    <property type="entry name" value="Polysacc_synth"/>
</dbReference>
<feature type="transmembrane region" description="Helical" evidence="6">
    <location>
        <begin position="282"/>
        <end position="306"/>
    </location>
</feature>
<evidence type="ECO:0000256" key="3">
    <source>
        <dbReference type="ARBA" id="ARBA00022692"/>
    </source>
</evidence>
<evidence type="ECO:0000256" key="1">
    <source>
        <dbReference type="ARBA" id="ARBA00004651"/>
    </source>
</evidence>
<organism evidence="7 8">
    <name type="scientific">Elstera cyanobacteriorum</name>
    <dbReference type="NCBI Taxonomy" id="2022747"/>
    <lineage>
        <taxon>Bacteria</taxon>
        <taxon>Pseudomonadati</taxon>
        <taxon>Pseudomonadota</taxon>
        <taxon>Alphaproteobacteria</taxon>
        <taxon>Rhodospirillales</taxon>
        <taxon>Rhodospirillaceae</taxon>
        <taxon>Elstera</taxon>
    </lineage>
</organism>
<comment type="subcellular location">
    <subcellularLocation>
        <location evidence="1">Cell membrane</location>
        <topology evidence="1">Multi-pass membrane protein</topology>
    </subcellularLocation>
</comment>
<dbReference type="AlphaFoldDB" id="A0A255XYY4"/>
<dbReference type="Proteomes" id="UP000216361">
    <property type="component" value="Unassembled WGS sequence"/>
</dbReference>
<keyword evidence="2" id="KW-1003">Cell membrane</keyword>
<reference evidence="7 8" key="1">
    <citation type="submission" date="2017-07" db="EMBL/GenBank/DDBJ databases">
        <title>Elstera cyanobacteriorum sp. nov., a novel bacterium isolated from cyanobacterial aggregates in a eutrophic lake.</title>
        <authorList>
            <person name="Cai H."/>
        </authorList>
    </citation>
    <scope>NUCLEOTIDE SEQUENCE [LARGE SCALE GENOMIC DNA]</scope>
    <source>
        <strain evidence="7 8">TH019</strain>
    </source>
</reference>
<evidence type="ECO:0000256" key="5">
    <source>
        <dbReference type="ARBA" id="ARBA00023136"/>
    </source>
</evidence>
<feature type="transmembrane region" description="Helical" evidence="6">
    <location>
        <begin position="140"/>
        <end position="161"/>
    </location>
</feature>
<keyword evidence="3 6" id="KW-0812">Transmembrane</keyword>
<dbReference type="GO" id="GO:0005886">
    <property type="term" value="C:plasma membrane"/>
    <property type="evidence" value="ECO:0007669"/>
    <property type="project" value="UniProtKB-SubCell"/>
</dbReference>
<accession>A0A255XYY4</accession>
<feature type="transmembrane region" description="Helical" evidence="6">
    <location>
        <begin position="78"/>
        <end position="101"/>
    </location>
</feature>
<keyword evidence="8" id="KW-1185">Reference proteome</keyword>